<keyword evidence="5" id="KW-1185">Reference proteome</keyword>
<dbReference type="Gene3D" id="3.40.710.10">
    <property type="entry name" value="DD-peptidase/beta-lactamase superfamily"/>
    <property type="match status" value="1"/>
</dbReference>
<evidence type="ECO:0000313" key="5">
    <source>
        <dbReference type="Proteomes" id="UP000190911"/>
    </source>
</evidence>
<feature type="chain" id="PRO_5012500556" evidence="2">
    <location>
        <begin position="46"/>
        <end position="417"/>
    </location>
</feature>
<feature type="signal peptide" evidence="2">
    <location>
        <begin position="1"/>
        <end position="45"/>
    </location>
</feature>
<evidence type="ECO:0000259" key="3">
    <source>
        <dbReference type="Pfam" id="PF00144"/>
    </source>
</evidence>
<reference evidence="4 5" key="1">
    <citation type="submission" date="2016-11" db="EMBL/GenBank/DDBJ databases">
        <authorList>
            <person name="Jaros S."/>
            <person name="Januszkiewicz K."/>
            <person name="Wedrychowicz H."/>
        </authorList>
    </citation>
    <scope>NUCLEOTIDE SEQUENCE [LARGE SCALE GENOMIC DNA]</scope>
    <source>
        <strain evidence="4 5">ACAM 12</strain>
    </source>
</reference>
<dbReference type="Proteomes" id="UP000190911">
    <property type="component" value="Chromosome I"/>
</dbReference>
<keyword evidence="2" id="KW-0732">Signal</keyword>
<evidence type="ECO:0000256" key="1">
    <source>
        <dbReference type="SAM" id="MobiDB-lite"/>
    </source>
</evidence>
<dbReference type="EMBL" id="LT670847">
    <property type="protein sequence ID" value="SHM19254.1"/>
    <property type="molecule type" value="Genomic_DNA"/>
</dbReference>
<dbReference type="OrthoDB" id="9814204at2"/>
<evidence type="ECO:0000313" key="4">
    <source>
        <dbReference type="EMBL" id="SHM19254.1"/>
    </source>
</evidence>
<organism evidence="4 5">
    <name type="scientific">Vreelandella subglaciescola</name>
    <dbReference type="NCBI Taxonomy" id="29571"/>
    <lineage>
        <taxon>Bacteria</taxon>
        <taxon>Pseudomonadati</taxon>
        <taxon>Pseudomonadota</taxon>
        <taxon>Gammaproteobacteria</taxon>
        <taxon>Oceanospirillales</taxon>
        <taxon>Halomonadaceae</taxon>
        <taxon>Vreelandella</taxon>
    </lineage>
</organism>
<protein>
    <submittedName>
        <fullName evidence="4">CubicO group peptidase, beta-lactamase class C family</fullName>
    </submittedName>
</protein>
<feature type="domain" description="Beta-lactamase-related" evidence="3">
    <location>
        <begin position="86"/>
        <end position="347"/>
    </location>
</feature>
<dbReference type="Pfam" id="PF00144">
    <property type="entry name" value="Beta-lactamase"/>
    <property type="match status" value="1"/>
</dbReference>
<dbReference type="STRING" id="29571.SAMN05878437_1702"/>
<dbReference type="SUPFAM" id="SSF56601">
    <property type="entry name" value="beta-lactamase/transpeptidase-like"/>
    <property type="match status" value="1"/>
</dbReference>
<dbReference type="InterPro" id="IPR001466">
    <property type="entry name" value="Beta-lactam-related"/>
</dbReference>
<gene>
    <name evidence="4" type="ORF">SAMN05878437_1702</name>
</gene>
<dbReference type="InParanoid" id="A0A1M7GSA1"/>
<evidence type="ECO:0000256" key="2">
    <source>
        <dbReference type="SAM" id="SignalP"/>
    </source>
</evidence>
<dbReference type="PANTHER" id="PTHR43283">
    <property type="entry name" value="BETA-LACTAMASE-RELATED"/>
    <property type="match status" value="1"/>
</dbReference>
<proteinExistence type="predicted"/>
<dbReference type="AlphaFoldDB" id="A0A1M7GSA1"/>
<accession>A0A1M7GSA1</accession>
<dbReference type="PANTHER" id="PTHR43283:SF7">
    <property type="entry name" value="BETA-LACTAMASE-RELATED DOMAIN-CONTAINING PROTEIN"/>
    <property type="match status" value="1"/>
</dbReference>
<dbReference type="InterPro" id="IPR050789">
    <property type="entry name" value="Diverse_Enzym_Activities"/>
</dbReference>
<dbReference type="InterPro" id="IPR012338">
    <property type="entry name" value="Beta-lactam/transpept-like"/>
</dbReference>
<dbReference type="FunCoup" id="A0A1M7GSA1">
    <property type="interactions" value="110"/>
</dbReference>
<sequence>MRNDNSLGAAAPKVPCSRGRFQHVSRYSASLFLAGALTLPFTAVAASQSAPATDIPVATPESQGVDSATLMALSQWLREENYDIRSLLVVKDNALIFERYTNELTRDHNYELYSVTKTVVALLAGMLIEEGRIGLDDDIASIITDARPDLAEQVADKQAIQLRHVLSMASGLAYDFDPEDDPIYFGSPDRLKLVANTDTHFAPGSDFEYTDVNPVFATAMLSAAANEPLQEYAAEQLFQPLGMKNYAWERADEQGLVSGGWGLRLRPTDMAKLGELIINKGTWQGEQLVPAAWIEKMSTPKAARDFGYYLWINHIVDTEPSLTMMGFKGQFVTMLPERNAVVVMTSMLPIEGGLRHAKNVRIFRDIVNDYVIPGLEAGAPEANAQAGKQALTEELNASLASQPDPGVFADPTDTPQR</sequence>
<name>A0A1M7GSA1_9GAMM</name>
<feature type="region of interest" description="Disordered" evidence="1">
    <location>
        <begin position="396"/>
        <end position="417"/>
    </location>
</feature>